<dbReference type="EMBL" id="SRYB01000001">
    <property type="protein sequence ID" value="TGY81030.1"/>
    <property type="molecule type" value="Genomic_DNA"/>
</dbReference>
<accession>A0AC61RNM4</accession>
<reference evidence="1" key="1">
    <citation type="submission" date="2019-04" db="EMBL/GenBank/DDBJ databases">
        <title>Microbes associate with the intestines of laboratory mice.</title>
        <authorList>
            <person name="Navarre W."/>
            <person name="Wong E."/>
            <person name="Huang K."/>
            <person name="Tropini C."/>
            <person name="Ng K."/>
            <person name="Yu B."/>
        </authorList>
    </citation>
    <scope>NUCLEOTIDE SEQUENCE</scope>
    <source>
        <strain evidence="1">NM04_E33</strain>
    </source>
</reference>
<protein>
    <submittedName>
        <fullName evidence="1">SusC/RagA family TonB-linked outer membrane protein</fullName>
    </submittedName>
</protein>
<keyword evidence="2" id="KW-1185">Reference proteome</keyword>
<comment type="caution">
    <text evidence="1">The sequence shown here is derived from an EMBL/GenBank/DDBJ whole genome shotgun (WGS) entry which is preliminary data.</text>
</comment>
<proteinExistence type="predicted"/>
<dbReference type="Proteomes" id="UP000306319">
    <property type="component" value="Unassembled WGS sequence"/>
</dbReference>
<evidence type="ECO:0000313" key="1">
    <source>
        <dbReference type="EMBL" id="TGY81030.1"/>
    </source>
</evidence>
<organism evidence="1 2">
    <name type="scientific">Lepagella muris</name>
    <dbReference type="NCBI Taxonomy" id="3032870"/>
    <lineage>
        <taxon>Bacteria</taxon>
        <taxon>Pseudomonadati</taxon>
        <taxon>Bacteroidota</taxon>
        <taxon>Bacteroidia</taxon>
        <taxon>Bacteroidales</taxon>
        <taxon>Muribaculaceae</taxon>
        <taxon>Lepagella</taxon>
    </lineage>
</organism>
<evidence type="ECO:0000313" key="2">
    <source>
        <dbReference type="Proteomes" id="UP000306319"/>
    </source>
</evidence>
<name>A0AC61RNM4_9BACT</name>
<gene>
    <name evidence="1" type="ORF">E5331_01215</name>
</gene>
<sequence>MSDKTKYIASLVLGALCVTTVSAHVEQPDSLVGKDEVQVAFRQIPSKDVIGGVSFLNMEQLQNKNYNYDVSNLEAYVPGYTGNSFWGLDDSPLVIIDGVPRDMNNISAEEVEEITFLKSAPAVVLYGSRAAKGVIYIKTKRGKDQPIQINVKANTGWKVAKSFPNYLRAAEYMTLYNEACLNDGIGAAYSQNDIYRTAAGTNPYRYPDLDLYSSEYVKKAYNRSDIGIEIKGGNNKARYYSYVSYFREGDLIDFGKAKDNYTDRLNVRGNVDITFNPIVSAYVDAAATFYGAQSAQTDFWNTAANLRPNRIAPLIPVSYISPEAASALDLIRGSNFIVDGKFLSGTSIDQTNAIADGYVKGDNKFTSRQFQFNCGLDFNLDPFVKGLGVHTRFAIDYATSYNSGYTDSYATYVPVWASVNGKDEIIELTKEGKDEHSGVQWLGGSSDRQTIYFDVNVDYRRTFNTAHNLSAILVASGWQRTFSGEYHKTSNVNLGLQIDYNYKSRYFAQLGMAAIHSARLAPGHRQAFSPTAMIGWNIANEPFMDDQNVVNNLTLSVSGGILNTDLDIQGYYLYAPAYAEGGWFSWPGASGSTATYPERGGNPDMTFVKRKELSANIHSEFFDGKLALDAEGFISEMNGLLINNSTLYPTYFSTFYPTSSLVPWRNYNNDRRTGFDFGIKYNDTWDQVSFSAGVNATYYTTKATRRDEQNVYDYQNSEGQALDVIRGYRCLGFFNSYDEIKNSPDQSQLGGVNIQPGDLKYADINGDNVINSDDQVVLGKGGWAGSPFVLGVNLTAKWKDFTLFVLGVGNFGAQAVKSSSYYWAYGDRKYSAEVRNRWTPETAETATYPRLTTTNGANNFQTSDFWMYNTDRFEIAKVQLTYDMPGRWFSGKVVKGLSAYASVSNLCTIGKHHRIMELSTGSAPQTRWFNIGANIKF</sequence>